<name>A0ABQ1THE1_9GAMM</name>
<evidence type="ECO:0000313" key="1">
    <source>
        <dbReference type="EMBL" id="GGE95647.1"/>
    </source>
</evidence>
<sequence length="122" mass="14396">MRYQTSLESCKLNYPFDYWFSLYQKGMGKYSEENCKRVRKIFDDLILCLQEVGENASEETKLFTFETAVESLNRIREERPYLIETNEREDFCELIDEIGIAAGLYVDSYADGQGIASLWRTW</sequence>
<gene>
    <name evidence="1" type="ORF">GCM10008027_20790</name>
</gene>
<dbReference type="RefSeq" id="WP_188728770.1">
    <property type="nucleotide sequence ID" value="NZ_BMIT01000007.1"/>
</dbReference>
<evidence type="ECO:0000313" key="2">
    <source>
        <dbReference type="Proteomes" id="UP000638462"/>
    </source>
</evidence>
<keyword evidence="2" id="KW-1185">Reference proteome</keyword>
<accession>A0ABQ1THE1</accession>
<protein>
    <submittedName>
        <fullName evidence="1">Uncharacterized protein</fullName>
    </submittedName>
</protein>
<proteinExistence type="predicted"/>
<dbReference type="Proteomes" id="UP000638462">
    <property type="component" value="Unassembled WGS sequence"/>
</dbReference>
<comment type="caution">
    <text evidence="1">The sequence shown here is derived from an EMBL/GenBank/DDBJ whole genome shotgun (WGS) entry which is preliminary data.</text>
</comment>
<reference evidence="2" key="1">
    <citation type="journal article" date="2019" name="Int. J. Syst. Evol. Microbiol.">
        <title>The Global Catalogue of Microorganisms (GCM) 10K type strain sequencing project: providing services to taxonomists for standard genome sequencing and annotation.</title>
        <authorList>
            <consortium name="The Broad Institute Genomics Platform"/>
            <consortium name="The Broad Institute Genome Sequencing Center for Infectious Disease"/>
            <person name="Wu L."/>
            <person name="Ma J."/>
        </authorList>
    </citation>
    <scope>NUCLEOTIDE SEQUENCE [LARGE SCALE GENOMIC DNA]</scope>
    <source>
        <strain evidence="2">CGMCC 1.15394</strain>
    </source>
</reference>
<organism evidence="1 2">
    <name type="scientific">Pseudoalteromonas gelatinilytica</name>
    <dbReference type="NCBI Taxonomy" id="1703256"/>
    <lineage>
        <taxon>Bacteria</taxon>
        <taxon>Pseudomonadati</taxon>
        <taxon>Pseudomonadota</taxon>
        <taxon>Gammaproteobacteria</taxon>
        <taxon>Alteromonadales</taxon>
        <taxon>Pseudoalteromonadaceae</taxon>
        <taxon>Pseudoalteromonas</taxon>
    </lineage>
</organism>
<dbReference type="EMBL" id="BMIT01000007">
    <property type="protein sequence ID" value="GGE95647.1"/>
    <property type="molecule type" value="Genomic_DNA"/>
</dbReference>